<feature type="region of interest" description="Disordered" evidence="1">
    <location>
        <begin position="1"/>
        <end position="39"/>
    </location>
</feature>
<proteinExistence type="predicted"/>
<keyword evidence="2" id="KW-0472">Membrane</keyword>
<feature type="transmembrane region" description="Helical" evidence="2">
    <location>
        <begin position="64"/>
        <end position="89"/>
    </location>
</feature>
<organism evidence="3 4">
    <name type="scientific">Dothistroma septosporum (strain NZE10 / CBS 128990)</name>
    <name type="common">Red band needle blight fungus</name>
    <name type="synonym">Mycosphaerella pini</name>
    <dbReference type="NCBI Taxonomy" id="675120"/>
    <lineage>
        <taxon>Eukaryota</taxon>
        <taxon>Fungi</taxon>
        <taxon>Dikarya</taxon>
        <taxon>Ascomycota</taxon>
        <taxon>Pezizomycotina</taxon>
        <taxon>Dothideomycetes</taxon>
        <taxon>Dothideomycetidae</taxon>
        <taxon>Mycosphaerellales</taxon>
        <taxon>Mycosphaerellaceae</taxon>
        <taxon>Dothistroma</taxon>
    </lineage>
</organism>
<evidence type="ECO:0000256" key="2">
    <source>
        <dbReference type="SAM" id="Phobius"/>
    </source>
</evidence>
<evidence type="ECO:0000256" key="1">
    <source>
        <dbReference type="SAM" id="MobiDB-lite"/>
    </source>
</evidence>
<keyword evidence="2" id="KW-1133">Transmembrane helix</keyword>
<reference evidence="4" key="1">
    <citation type="journal article" date="2012" name="PLoS Genet.">
        <title>The genomes of the fungal plant pathogens Cladosporium fulvum and Dothistroma septosporum reveal adaptation to different hosts and lifestyles but also signatures of common ancestry.</title>
        <authorList>
            <person name="de Wit P.J.G.M."/>
            <person name="van der Burgt A."/>
            <person name="Oekmen B."/>
            <person name="Stergiopoulos I."/>
            <person name="Abd-Elsalam K.A."/>
            <person name="Aerts A.L."/>
            <person name="Bahkali A.H."/>
            <person name="Beenen H.G."/>
            <person name="Chettri P."/>
            <person name="Cox M.P."/>
            <person name="Datema E."/>
            <person name="de Vries R.P."/>
            <person name="Dhillon B."/>
            <person name="Ganley A.R."/>
            <person name="Griffiths S.A."/>
            <person name="Guo Y."/>
            <person name="Hamelin R.C."/>
            <person name="Henrissat B."/>
            <person name="Kabir M.S."/>
            <person name="Jashni M.K."/>
            <person name="Kema G."/>
            <person name="Klaubauf S."/>
            <person name="Lapidus A."/>
            <person name="Levasseur A."/>
            <person name="Lindquist E."/>
            <person name="Mehrabi R."/>
            <person name="Ohm R.A."/>
            <person name="Owen T.J."/>
            <person name="Salamov A."/>
            <person name="Schwelm A."/>
            <person name="Schijlen E."/>
            <person name="Sun H."/>
            <person name="van den Burg H.A."/>
            <person name="van Ham R.C.H.J."/>
            <person name="Zhang S."/>
            <person name="Goodwin S.B."/>
            <person name="Grigoriev I.V."/>
            <person name="Collemare J."/>
            <person name="Bradshaw R.E."/>
        </authorList>
    </citation>
    <scope>NUCLEOTIDE SEQUENCE [LARGE SCALE GENOMIC DNA]</scope>
    <source>
        <strain evidence="4">NZE10 / CBS 128990</strain>
    </source>
</reference>
<dbReference type="AlphaFoldDB" id="N1PQE1"/>
<accession>N1PQE1</accession>
<protein>
    <submittedName>
        <fullName evidence="3">Uncharacterized protein</fullName>
    </submittedName>
</protein>
<dbReference type="EMBL" id="KB446539">
    <property type="protein sequence ID" value="EME44629.1"/>
    <property type="molecule type" value="Genomic_DNA"/>
</dbReference>
<gene>
    <name evidence="3" type="ORF">DOTSEDRAFT_72182</name>
</gene>
<evidence type="ECO:0000313" key="3">
    <source>
        <dbReference type="EMBL" id="EME44629.1"/>
    </source>
</evidence>
<name>N1PQE1_DOTSN</name>
<dbReference type="HOGENOM" id="CLU_2158301_0_0_1"/>
<keyword evidence="2" id="KW-0812">Transmembrane</keyword>
<keyword evidence="4" id="KW-1185">Reference proteome</keyword>
<evidence type="ECO:0000313" key="4">
    <source>
        <dbReference type="Proteomes" id="UP000016933"/>
    </source>
</evidence>
<sequence length="111" mass="12100">MTLGTCREGYADPLAPGHLYPEATTTSQRYTVRPSERRRNKKKLSISHYTCTEEEIFRRATCDFLVAIAVALIVGTGLATGVSTFGAFVGVAMHLDGAHRTVHGCDSTILR</sequence>
<reference evidence="3 4" key="2">
    <citation type="journal article" date="2012" name="PLoS Pathog.">
        <title>Diverse lifestyles and strategies of plant pathogenesis encoded in the genomes of eighteen Dothideomycetes fungi.</title>
        <authorList>
            <person name="Ohm R.A."/>
            <person name="Feau N."/>
            <person name="Henrissat B."/>
            <person name="Schoch C.L."/>
            <person name="Horwitz B.A."/>
            <person name="Barry K.W."/>
            <person name="Condon B.J."/>
            <person name="Copeland A.C."/>
            <person name="Dhillon B."/>
            <person name="Glaser F."/>
            <person name="Hesse C.N."/>
            <person name="Kosti I."/>
            <person name="LaButti K."/>
            <person name="Lindquist E.A."/>
            <person name="Lucas S."/>
            <person name="Salamov A.A."/>
            <person name="Bradshaw R.E."/>
            <person name="Ciuffetti L."/>
            <person name="Hamelin R.C."/>
            <person name="Kema G.H.J."/>
            <person name="Lawrence C."/>
            <person name="Scott J.A."/>
            <person name="Spatafora J.W."/>
            <person name="Turgeon B.G."/>
            <person name="de Wit P.J.G.M."/>
            <person name="Zhong S."/>
            <person name="Goodwin S.B."/>
            <person name="Grigoriev I.V."/>
        </authorList>
    </citation>
    <scope>NUCLEOTIDE SEQUENCE [LARGE SCALE GENOMIC DNA]</scope>
    <source>
        <strain evidence="4">NZE10 / CBS 128990</strain>
    </source>
</reference>
<dbReference type="Proteomes" id="UP000016933">
    <property type="component" value="Unassembled WGS sequence"/>
</dbReference>